<keyword evidence="2" id="KW-1185">Reference proteome</keyword>
<reference evidence="1" key="2">
    <citation type="submission" date="2023-04" db="EMBL/GenBank/DDBJ databases">
        <authorList>
            <person name="Bruccoleri R.E."/>
            <person name="Oakeley E.J."/>
            <person name="Faust A.-M."/>
            <person name="Dessus-Babus S."/>
            <person name="Altorfer M."/>
            <person name="Burckhardt D."/>
            <person name="Oertli M."/>
            <person name="Naumann U."/>
            <person name="Petersen F."/>
            <person name="Wong J."/>
        </authorList>
    </citation>
    <scope>NUCLEOTIDE SEQUENCE</scope>
    <source>
        <strain evidence="1">GSM-AAB239-AS_SAM_17_03QT</strain>
        <tissue evidence="1">Leaf</tissue>
    </source>
</reference>
<protein>
    <submittedName>
        <fullName evidence="1">Serine--tRNA ligase</fullName>
    </submittedName>
</protein>
<gene>
    <name evidence="1" type="ORF">M6B38_289520</name>
</gene>
<accession>A0AAX6HV22</accession>
<evidence type="ECO:0000313" key="1">
    <source>
        <dbReference type="EMBL" id="KAJ6844926.1"/>
    </source>
</evidence>
<dbReference type="Proteomes" id="UP001140949">
    <property type="component" value="Unassembled WGS sequence"/>
</dbReference>
<name>A0AAX6HV22_IRIPA</name>
<dbReference type="AlphaFoldDB" id="A0AAX6HV22"/>
<keyword evidence="1" id="KW-0436">Ligase</keyword>
<comment type="caution">
    <text evidence="1">The sequence shown here is derived from an EMBL/GenBank/DDBJ whole genome shotgun (WGS) entry which is preliminary data.</text>
</comment>
<proteinExistence type="predicted"/>
<sequence length="61" mass="7277">MLDTRLVFGRKLVHMVVIHWAFLESTNLRKWSSSVSYLPMIMILRRCKKTCLRILRISIKS</sequence>
<reference evidence="1" key="1">
    <citation type="journal article" date="2023" name="GigaByte">
        <title>Genome assembly of the bearded iris, Iris pallida Lam.</title>
        <authorList>
            <person name="Bruccoleri R.E."/>
            <person name="Oakeley E.J."/>
            <person name="Faust A.M.E."/>
            <person name="Altorfer M."/>
            <person name="Dessus-Babus S."/>
            <person name="Burckhardt D."/>
            <person name="Oertli M."/>
            <person name="Naumann U."/>
            <person name="Petersen F."/>
            <person name="Wong J."/>
        </authorList>
    </citation>
    <scope>NUCLEOTIDE SEQUENCE</scope>
    <source>
        <strain evidence="1">GSM-AAB239-AS_SAM_17_03QT</strain>
    </source>
</reference>
<dbReference type="EMBL" id="JANAVB010006400">
    <property type="protein sequence ID" value="KAJ6844926.1"/>
    <property type="molecule type" value="Genomic_DNA"/>
</dbReference>
<organism evidence="1 2">
    <name type="scientific">Iris pallida</name>
    <name type="common">Sweet iris</name>
    <dbReference type="NCBI Taxonomy" id="29817"/>
    <lineage>
        <taxon>Eukaryota</taxon>
        <taxon>Viridiplantae</taxon>
        <taxon>Streptophyta</taxon>
        <taxon>Embryophyta</taxon>
        <taxon>Tracheophyta</taxon>
        <taxon>Spermatophyta</taxon>
        <taxon>Magnoliopsida</taxon>
        <taxon>Liliopsida</taxon>
        <taxon>Asparagales</taxon>
        <taxon>Iridaceae</taxon>
        <taxon>Iridoideae</taxon>
        <taxon>Irideae</taxon>
        <taxon>Iris</taxon>
    </lineage>
</organism>
<evidence type="ECO:0000313" key="2">
    <source>
        <dbReference type="Proteomes" id="UP001140949"/>
    </source>
</evidence>
<dbReference type="GO" id="GO:0016874">
    <property type="term" value="F:ligase activity"/>
    <property type="evidence" value="ECO:0007669"/>
    <property type="project" value="UniProtKB-KW"/>
</dbReference>